<feature type="transmembrane region" description="Helical" evidence="14">
    <location>
        <begin position="219"/>
        <end position="248"/>
    </location>
</feature>
<evidence type="ECO:0000256" key="3">
    <source>
        <dbReference type="ARBA" id="ARBA00009726"/>
    </source>
</evidence>
<dbReference type="InterPro" id="IPR036640">
    <property type="entry name" value="ABC1_TM_sf"/>
</dbReference>
<comment type="subcellular location">
    <subcellularLocation>
        <location evidence="1">Membrane</location>
        <topology evidence="1">Multi-pass membrane protein</topology>
    </subcellularLocation>
    <subcellularLocation>
        <location evidence="2">Plastid</location>
    </subcellularLocation>
</comment>
<dbReference type="FunFam" id="3.40.50.300:FF:000169">
    <property type="entry name" value="ABC transporter C family member 3"/>
    <property type="match status" value="1"/>
</dbReference>
<dbReference type="PROSITE" id="PS50893">
    <property type="entry name" value="ABC_TRANSPORTER_2"/>
    <property type="match status" value="2"/>
</dbReference>
<keyword evidence="10" id="KW-1278">Translocase</keyword>
<evidence type="ECO:0000313" key="17">
    <source>
        <dbReference type="EMBL" id="RAL53443.1"/>
    </source>
</evidence>
<comment type="similarity">
    <text evidence="3">Belongs to the ABC transporter superfamily. ABCC family. Conjugate transporter (TC 3.A.1.208) subfamily.</text>
</comment>
<evidence type="ECO:0000256" key="9">
    <source>
        <dbReference type="ARBA" id="ARBA00022840"/>
    </source>
</evidence>
<dbReference type="Gene3D" id="3.40.50.300">
    <property type="entry name" value="P-loop containing nucleotide triphosphate hydrolases"/>
    <property type="match status" value="2"/>
</dbReference>
<dbReference type="InterPro" id="IPR044746">
    <property type="entry name" value="ABCC_6TM_D1"/>
</dbReference>
<keyword evidence="12 14" id="KW-0472">Membrane</keyword>
<name>A0A328EA54_9ASTE</name>
<dbReference type="Proteomes" id="UP000249390">
    <property type="component" value="Unassembled WGS sequence"/>
</dbReference>
<evidence type="ECO:0000256" key="8">
    <source>
        <dbReference type="ARBA" id="ARBA00022741"/>
    </source>
</evidence>
<dbReference type="PROSITE" id="PS50929">
    <property type="entry name" value="ABC_TM1F"/>
    <property type="match status" value="2"/>
</dbReference>
<feature type="transmembrane region" description="Helical" evidence="14">
    <location>
        <begin position="1312"/>
        <end position="1333"/>
    </location>
</feature>
<feature type="transmembrane region" description="Helical" evidence="14">
    <location>
        <begin position="688"/>
        <end position="710"/>
    </location>
</feature>
<comment type="caution">
    <text evidence="17">The sequence shown here is derived from an EMBL/GenBank/DDBJ whole genome shotgun (WGS) entry which is preliminary data.</text>
</comment>
<keyword evidence="7" id="KW-0677">Repeat</keyword>
<feature type="domain" description="ABC transmembrane type-1" evidence="16">
    <location>
        <begin position="1092"/>
        <end position="1366"/>
    </location>
</feature>
<feature type="transmembrane region" description="Helical" evidence="14">
    <location>
        <begin position="176"/>
        <end position="199"/>
    </location>
</feature>
<dbReference type="InterPro" id="IPR029058">
    <property type="entry name" value="AB_hydrolase_fold"/>
</dbReference>
<comment type="catalytic activity">
    <reaction evidence="13">
        <text>ATP + H2O + xenobioticSide 1 = ADP + phosphate + xenobioticSide 2.</text>
        <dbReference type="EC" id="7.6.2.2"/>
    </reaction>
</comment>
<gene>
    <name evidence="17" type="ORF">DM860_007115</name>
</gene>
<dbReference type="GO" id="GO:0016887">
    <property type="term" value="F:ATP hydrolysis activity"/>
    <property type="evidence" value="ECO:0007669"/>
    <property type="project" value="InterPro"/>
</dbReference>
<keyword evidence="5" id="KW-0813">Transport</keyword>
<feature type="transmembrane region" description="Helical" evidence="14">
    <location>
        <begin position="1119"/>
        <end position="1140"/>
    </location>
</feature>
<evidence type="ECO:0000256" key="6">
    <source>
        <dbReference type="ARBA" id="ARBA00022692"/>
    </source>
</evidence>
<keyword evidence="9" id="KW-0067">ATP-binding</keyword>
<dbReference type="Gene3D" id="3.40.50.1820">
    <property type="entry name" value="alpha/beta hydrolase"/>
    <property type="match status" value="1"/>
</dbReference>
<dbReference type="InterPro" id="IPR017871">
    <property type="entry name" value="ABC_transporter-like_CS"/>
</dbReference>
<evidence type="ECO:0000256" key="2">
    <source>
        <dbReference type="ARBA" id="ARBA00004474"/>
    </source>
</evidence>
<dbReference type="InterPro" id="IPR050173">
    <property type="entry name" value="ABC_transporter_C-like"/>
</dbReference>
<dbReference type="FunFam" id="1.20.1560.10:FF:000003">
    <property type="entry name" value="ABC transporter C family member 10"/>
    <property type="match status" value="1"/>
</dbReference>
<dbReference type="CDD" id="cd03250">
    <property type="entry name" value="ABCC_MRP_domain1"/>
    <property type="match status" value="1"/>
</dbReference>
<evidence type="ECO:0000256" key="4">
    <source>
        <dbReference type="ARBA" id="ARBA00012191"/>
    </source>
</evidence>
<dbReference type="Gene3D" id="1.20.1560.10">
    <property type="entry name" value="ABC transporter type 1, transmembrane domain"/>
    <property type="match status" value="2"/>
</dbReference>
<dbReference type="InterPro" id="IPR003439">
    <property type="entry name" value="ABC_transporter-like_ATP-bd"/>
</dbReference>
<evidence type="ECO:0000313" key="18">
    <source>
        <dbReference type="Proteomes" id="UP000249390"/>
    </source>
</evidence>
<evidence type="ECO:0000256" key="10">
    <source>
        <dbReference type="ARBA" id="ARBA00022967"/>
    </source>
</evidence>
<dbReference type="PANTHER" id="PTHR24223:SF181">
    <property type="entry name" value="ABC TRANSPORTER C FAMILY MEMBER 3"/>
    <property type="match status" value="1"/>
</dbReference>
<dbReference type="InterPro" id="IPR044726">
    <property type="entry name" value="ABCC_6TM_D2"/>
</dbReference>
<feature type="transmembrane region" description="Helical" evidence="14">
    <location>
        <begin position="326"/>
        <end position="345"/>
    </location>
</feature>
<feature type="transmembrane region" description="Helical" evidence="14">
    <location>
        <begin position="1339"/>
        <end position="1364"/>
    </location>
</feature>
<dbReference type="GO" id="GO:0008559">
    <property type="term" value="F:ABC-type xenobiotic transporter activity"/>
    <property type="evidence" value="ECO:0007669"/>
    <property type="project" value="UniProtKB-EC"/>
</dbReference>
<evidence type="ECO:0000256" key="13">
    <source>
        <dbReference type="ARBA" id="ARBA00034018"/>
    </source>
</evidence>
<dbReference type="CDD" id="cd03244">
    <property type="entry name" value="ABCC_MRP_domain2"/>
    <property type="match status" value="1"/>
</dbReference>
<evidence type="ECO:0000259" key="16">
    <source>
        <dbReference type="PROSITE" id="PS50929"/>
    </source>
</evidence>
<dbReference type="Pfam" id="PF00005">
    <property type="entry name" value="ABC_tran"/>
    <property type="match status" value="2"/>
</dbReference>
<dbReference type="InterPro" id="IPR027417">
    <property type="entry name" value="P-loop_NTPase"/>
</dbReference>
<dbReference type="SMART" id="SM00382">
    <property type="entry name" value="AAA"/>
    <property type="match status" value="2"/>
</dbReference>
<evidence type="ECO:0000256" key="1">
    <source>
        <dbReference type="ARBA" id="ARBA00004141"/>
    </source>
</evidence>
<keyword evidence="8" id="KW-0547">Nucleotide-binding</keyword>
<keyword evidence="6 14" id="KW-0812">Transmembrane</keyword>
<dbReference type="InterPro" id="IPR003593">
    <property type="entry name" value="AAA+_ATPase"/>
</dbReference>
<feature type="transmembrane region" description="Helical" evidence="14">
    <location>
        <begin position="598"/>
        <end position="620"/>
    </location>
</feature>
<dbReference type="CDD" id="cd18579">
    <property type="entry name" value="ABC_6TM_ABCC_D1"/>
    <property type="match status" value="1"/>
</dbReference>
<dbReference type="PROSITE" id="PS00211">
    <property type="entry name" value="ABC_TRANSPORTER_1"/>
    <property type="match status" value="1"/>
</dbReference>
<dbReference type="SUPFAM" id="SSF90123">
    <property type="entry name" value="ABC transporter transmembrane region"/>
    <property type="match status" value="2"/>
</dbReference>
<evidence type="ECO:0000259" key="15">
    <source>
        <dbReference type="PROSITE" id="PS50893"/>
    </source>
</evidence>
<evidence type="ECO:0000256" key="11">
    <source>
        <dbReference type="ARBA" id="ARBA00022989"/>
    </source>
</evidence>
<proteinExistence type="inferred from homology"/>
<keyword evidence="18" id="KW-1185">Reference proteome</keyword>
<feature type="transmembrane region" description="Helical" evidence="14">
    <location>
        <begin position="499"/>
        <end position="522"/>
    </location>
</feature>
<evidence type="ECO:0000256" key="5">
    <source>
        <dbReference type="ARBA" id="ARBA00022448"/>
    </source>
</evidence>
<dbReference type="EC" id="7.6.2.2" evidence="4"/>
<feature type="transmembrane region" description="Helical" evidence="14">
    <location>
        <begin position="295"/>
        <end position="314"/>
    </location>
</feature>
<keyword evidence="11 14" id="KW-1133">Transmembrane helix</keyword>
<feature type="domain" description="ABC transporter" evidence="15">
    <location>
        <begin position="1405"/>
        <end position="1637"/>
    </location>
</feature>
<sequence>MIMAKNTARCICNLDWEEYIQGHYPKSKEDNPIHIVGHSAGAQVACVLQKMLACKAFEGRGSTLRYWVLSMESLYRDLNGTTRTYQDAVQLNSHLHTFPSAIATVHNKIMGLKVPSGLLGSGNTSSTVYQSTADEEYMATSISLTLLRLEKRMTGTLSSQTYSLSHVGDQLLFDPAFLRCISCSLHFLLLLLVFSIWVFKKFINTNSYRKEHDHMKARLHCYMPTIFSCMSISLFNLVLCLLTEFYWYANGWSEEKMLTFSDFLVRAVSWSVISAVLHTQFLNSAGNKYHLILRGWWGCFLVLSCYCLAVDIFYHKKSTTLATHFWISDAVSTVLGVFFCCVGFWGKKEGVGDLSDPLLNANSCINGGKEKSPSGYETVTPYINATILSTFTYSWLNPLISLVKKRSLNLADIPQLSGFDTIRSIFPVFRKQLMKFCGEVGSKLTACMLVKALIFTVWKDIVLSAVYLLFGKLPSYAGAYLIDDLVQFLSGKRDHKNEGYLLVTVFFIAKVVEALAETQYYFKVRQAGLRLRAALVAKVYNKGLRLSCQSKQNHTSGEIINVMSVDAERIAESCRYIHDPWIILVQVGLAMLILHRNLGVVASVVALISTIAVMLTNIPFRKVLEKSQERLMRSKDHRMKATSEVLRNMRILKLQAWEMKFLSKIFELRNTEVGWLRKYEYISVLTTLVFWVAPTVVSVATFAAAVLMGIRLESGKVLSSLATFTILKEPIYRIPDTISKIAQFRVSLDRIASFLSLDEVQPNATEKLPRCSSDASIDIVKGNFSWNELVSTPLLKDIDLRVSHGMKVAICGGVASGKSSLLSCILGDMPKVSGSVKLCGTKAYVSQLPWIQSGTVEENILFGMKMESERYDRVLEACCLKKDLEVLPFGDQTVIGERGINLSGGQKQRVQIARALYQDADIYLFDDPFSAVDAHTGTHLFKECLLRFLDSKTVIYVTHQVEFLPAADLILVMKDGRITQSGKYDNILKLGNEFIELVGAHEEALSTKDSSEERALTVRNEGDSELILEDTIQNEETADGHEGNIDSTARPTGQLVQEEEIMKGSVGFSVYWTYITMAYGGSLVPFICMAHILFQALQVGSNYWMTWATPISESEKPPVGSSTLILVYVAFAIVSSFLVLGRSLMQVIAGLKTATLLFQKMHLCIFRAPMSFFDATPSGRILNRASTDQSAVDLDIPFQMGSILISITKLLCVIAVMSLVSWQVFAFFIPVIGICVYFEKNYLPLARELARLAGVSKAPVIQHFAETLSGCATIRGFDRESMFIDTNMKLIDDNSRPKFHGFAAMQWISFRLNVLSLITFTFSLIFLVTVPVGTIDASFAVLAVTYGLTLNSQLVWLAGNAFMLENNIVSFERMIQYTCISSEPPLVNESNRLGIHWPPNGNVDVRDLKVRYAPQLPLVLHGITCSFFGGKKTGVVGRTGSGKSTLIQTIFRMVEPAEGRILIDGVDISSIGLHDLRARLSIIPQDPTMFEGTIRGNLDPLEEYTDEQIWEALGKCQLGDEVRKKDAGLDSLVSENGENWSVGQRQLVCLGRVLLKKSKILVLDEATASVDTTTDNLIQQTLRKSFSGSTVITIAHRITSVLDSDMVLLLDNGLIAENDTPASLLDRKSSLFAKLVAEYTTRSCSGF</sequence>
<organism evidence="17 18">
    <name type="scientific">Cuscuta australis</name>
    <dbReference type="NCBI Taxonomy" id="267555"/>
    <lineage>
        <taxon>Eukaryota</taxon>
        <taxon>Viridiplantae</taxon>
        <taxon>Streptophyta</taxon>
        <taxon>Embryophyta</taxon>
        <taxon>Tracheophyta</taxon>
        <taxon>Spermatophyta</taxon>
        <taxon>Magnoliopsida</taxon>
        <taxon>eudicotyledons</taxon>
        <taxon>Gunneridae</taxon>
        <taxon>Pentapetalae</taxon>
        <taxon>asterids</taxon>
        <taxon>lamiids</taxon>
        <taxon>Solanales</taxon>
        <taxon>Convolvulaceae</taxon>
        <taxon>Cuscuteae</taxon>
        <taxon>Cuscuta</taxon>
        <taxon>Cuscuta subgen. Grammica</taxon>
        <taxon>Cuscuta sect. Cleistogrammica</taxon>
    </lineage>
</organism>
<feature type="domain" description="ABC transmembrane type-1" evidence="16">
    <location>
        <begin position="461"/>
        <end position="743"/>
    </location>
</feature>
<dbReference type="EMBL" id="NQVE01000027">
    <property type="protein sequence ID" value="RAL53443.1"/>
    <property type="molecule type" value="Genomic_DNA"/>
</dbReference>
<protein>
    <recommendedName>
        <fullName evidence="4">ABC-type xenobiotic transporter</fullName>
        <ecNumber evidence="4">7.6.2.2</ecNumber>
    </recommendedName>
</protein>
<dbReference type="PANTHER" id="PTHR24223">
    <property type="entry name" value="ATP-BINDING CASSETTE SUB-FAMILY C"/>
    <property type="match status" value="1"/>
</dbReference>
<feature type="domain" description="ABC transporter" evidence="15">
    <location>
        <begin position="774"/>
        <end position="1000"/>
    </location>
</feature>
<dbReference type="GO" id="GO:0009536">
    <property type="term" value="C:plastid"/>
    <property type="evidence" value="ECO:0007669"/>
    <property type="project" value="UniProtKB-SubCell"/>
</dbReference>
<dbReference type="CDD" id="cd18580">
    <property type="entry name" value="ABC_6TM_ABCC_D2"/>
    <property type="match status" value="1"/>
</dbReference>
<dbReference type="GO" id="GO:0005524">
    <property type="term" value="F:ATP binding"/>
    <property type="evidence" value="ECO:0007669"/>
    <property type="project" value="UniProtKB-KW"/>
</dbReference>
<reference evidence="17 18" key="1">
    <citation type="submission" date="2018-06" db="EMBL/GenBank/DDBJ databases">
        <title>The Genome of Cuscuta australis (Dodder) Provides Insight into the Evolution of Plant Parasitism.</title>
        <authorList>
            <person name="Liu H."/>
        </authorList>
    </citation>
    <scope>NUCLEOTIDE SEQUENCE [LARGE SCALE GENOMIC DNA]</scope>
    <source>
        <strain evidence="18">cv. Yunnan</strain>
        <tissue evidence="17">Vines</tissue>
    </source>
</reference>
<dbReference type="FunFam" id="1.20.1560.10:FF:000002">
    <property type="entry name" value="ABC transporter C family member 5"/>
    <property type="match status" value="1"/>
</dbReference>
<evidence type="ECO:0000256" key="7">
    <source>
        <dbReference type="ARBA" id="ARBA00022737"/>
    </source>
</evidence>
<dbReference type="FunFam" id="3.40.50.300:FF:000508">
    <property type="entry name" value="ABC transporter C family member 5"/>
    <property type="match status" value="1"/>
</dbReference>
<evidence type="ECO:0000256" key="14">
    <source>
        <dbReference type="SAM" id="Phobius"/>
    </source>
</evidence>
<accession>A0A328EA54</accession>
<dbReference type="SUPFAM" id="SSF52540">
    <property type="entry name" value="P-loop containing nucleoside triphosphate hydrolases"/>
    <property type="match status" value="2"/>
</dbReference>
<feature type="transmembrane region" description="Helical" evidence="14">
    <location>
        <begin position="1071"/>
        <end position="1099"/>
    </location>
</feature>
<feature type="transmembrane region" description="Helical" evidence="14">
    <location>
        <begin position="263"/>
        <end position="283"/>
    </location>
</feature>
<dbReference type="InterPro" id="IPR011527">
    <property type="entry name" value="ABC1_TM_dom"/>
</dbReference>
<evidence type="ECO:0000256" key="12">
    <source>
        <dbReference type="ARBA" id="ARBA00023136"/>
    </source>
</evidence>
<dbReference type="Pfam" id="PF00664">
    <property type="entry name" value="ABC_membrane"/>
    <property type="match status" value="2"/>
</dbReference>
<dbReference type="GO" id="GO:0016020">
    <property type="term" value="C:membrane"/>
    <property type="evidence" value="ECO:0007669"/>
    <property type="project" value="UniProtKB-SubCell"/>
</dbReference>